<evidence type="ECO:0000259" key="3">
    <source>
        <dbReference type="Pfam" id="PF07727"/>
    </source>
</evidence>
<feature type="region of interest" description="Disordered" evidence="1">
    <location>
        <begin position="719"/>
        <end position="857"/>
    </location>
</feature>
<feature type="compositionally biased region" description="Pro residues" evidence="1">
    <location>
        <begin position="780"/>
        <end position="790"/>
    </location>
</feature>
<feature type="compositionally biased region" description="Pro residues" evidence="1">
    <location>
        <begin position="330"/>
        <end position="343"/>
    </location>
</feature>
<feature type="compositionally biased region" description="Low complexity" evidence="1">
    <location>
        <begin position="815"/>
        <end position="827"/>
    </location>
</feature>
<accession>A0A7S3NJL0</accession>
<name>A0A7S3NJL0_9STRA</name>
<feature type="region of interest" description="Disordered" evidence="1">
    <location>
        <begin position="998"/>
        <end position="1021"/>
    </location>
</feature>
<feature type="compositionally biased region" description="Basic and acidic residues" evidence="1">
    <location>
        <begin position="839"/>
        <end position="851"/>
    </location>
</feature>
<feature type="compositionally biased region" description="Acidic residues" evidence="1">
    <location>
        <begin position="828"/>
        <end position="838"/>
    </location>
</feature>
<dbReference type="Pfam" id="PF07727">
    <property type="entry name" value="RVT_2"/>
    <property type="match status" value="1"/>
</dbReference>
<proteinExistence type="predicted"/>
<dbReference type="InterPro" id="IPR013103">
    <property type="entry name" value="RVT_2"/>
</dbReference>
<feature type="domain" description="Reverse transcriptase Ty1/copia-type" evidence="3">
    <location>
        <begin position="1262"/>
        <end position="1364"/>
    </location>
</feature>
<evidence type="ECO:0000313" key="4">
    <source>
        <dbReference type="EMBL" id="CAE0372118.1"/>
    </source>
</evidence>
<keyword evidence="2" id="KW-0812">Transmembrane</keyword>
<protein>
    <recommendedName>
        <fullName evidence="3">Reverse transcriptase Ty1/copia-type domain-containing protein</fullName>
    </recommendedName>
</protein>
<evidence type="ECO:0000256" key="2">
    <source>
        <dbReference type="SAM" id="Phobius"/>
    </source>
</evidence>
<feature type="compositionally biased region" description="Basic residues" evidence="1">
    <location>
        <begin position="801"/>
        <end position="814"/>
    </location>
</feature>
<feature type="region of interest" description="Disordered" evidence="1">
    <location>
        <begin position="304"/>
        <end position="343"/>
    </location>
</feature>
<gene>
    <name evidence="4" type="ORF">ALAG00032_LOCUS12901</name>
</gene>
<dbReference type="EMBL" id="HBIJ01019720">
    <property type="protein sequence ID" value="CAE0372118.1"/>
    <property type="molecule type" value="Transcribed_RNA"/>
</dbReference>
<feature type="compositionally biased region" description="Low complexity" evidence="1">
    <location>
        <begin position="770"/>
        <end position="779"/>
    </location>
</feature>
<keyword evidence="2" id="KW-0472">Membrane</keyword>
<organism evidence="4">
    <name type="scientific">Aureoumbra lagunensis</name>
    <dbReference type="NCBI Taxonomy" id="44058"/>
    <lineage>
        <taxon>Eukaryota</taxon>
        <taxon>Sar</taxon>
        <taxon>Stramenopiles</taxon>
        <taxon>Ochrophyta</taxon>
        <taxon>Pelagophyceae</taxon>
        <taxon>Pelagomonadales</taxon>
        <taxon>Aureoumbra</taxon>
    </lineage>
</organism>
<feature type="compositionally biased region" description="Pro residues" evidence="1">
    <location>
        <begin position="311"/>
        <end position="320"/>
    </location>
</feature>
<sequence>MVADQLLLLKTRDQRSYPLKSQRAADSVLDSGASHDFASANDPRIVKDSRFPLAKRICIKQGTVEVTASEGAIFTCVIQDARYPRGLVYTTEVILVPGFRQGLVLLAPALMNLAGIALIDARQKPYCFLDNGKLTQAPLDGPEDLPDDVPSFLCGRGQSRILCIKLQNPASFGDNLWSLRRNQAFDLKAELDLVKAQSLYRSTAQALTNDSDLLSGGALIHADHSDSNANDNSDVDFASAFVCEGVQQAFARHLDGDSDARTASFMFTTCMDPGIHAACAAKAEELLQHESIASAFAVLTHNFKNRRPPHIPKNPKPTAKPTPGVGSNIPDPPPEALQHPKLPPELPPEHPLFGQKLFDVYQYQQAHNHSEAEMEFNIKACPGINNLQPGDYRYLKFLPPDPRRSAHLKHRSRYRKDEDRLDRYQGYAPGELFSFDAAIVTTPSVFGNYTCYYLFACPLTDYGIIYIGKNLTTRESVKAAIFAINLVKILFNRIVKCFITDAAKSLIGASADHLRVQFGILFDTLGRNIGHFGNFVEQKIGRLTFKGNGIAMGLSGQYVASRRIKPATYWAFSYTYALYEDNNSASLLIWKLYQVCRTPTQFMRGVVDVVATFVPFGCRVLYNVLDASKQEPRTYEALALSPVAFTGFVGESRLVNNSREWVLQSIHDGSFLVTAEFEPVDYRPEHKRHLIVKLINAATSNDPFIPHRMLTENEAPIEVAPGTPVDDFSLDLPNEPSAPFDVDSPPTLEPTPLEPTSPTLTPEPPRRSSRLANATDSQPTPTPAPSPTPAVDPERPLRMPWHGKRRRRRRRKKASNTTSDSTSNSDSNSDDSNSDDEDTEKKGPTKSERRPTTVYHRAPRIGDRVDCFFPDDHGWARCEVIRSTRSVGKKKLYEKGVLVPEEDTFLIRDLEDPHRQVYTKYMPSHLHQVTWRFAHSSKPNAKRGPALRQRAADAFVSRHEHLLKMVADEELTDELETKRSLDIFSRLLDSDASFQGVLSSTGDTRTAVPTAAPKENETSVPKDTVPLMTEMIDPIPRRPASFQDLAEDVQTCMNNFGSATSAQEFKALGGTAADLKKCVEAQAIEVDPTTVDGELFREVVTAHIPKEAVAKIRVSGHRVRSELADYGFFMDDASDPMSWAEIGHHFFGCDEAGIALGTAVKHRKELFSGSRATDHLFGQNLDPNLDLLEQLKDYDLSKVDGLYVAFDPHVQAEGEGKVVSPDDFKYIPEKILELRNIKDPEEKRKHIAAILKEFQGLADKGVFRLAIVPEGRSAIPLKIVLKVKYHGDGSYKARAVVLGYLSRAGVDWYSSYAPTTMMATGRVLISVAVKHGLTVSHCDIPQAFIQSDIDRPIYVRLPAGIGVRDELVSDLMRNNPGKGTVALRLVKSLYIYYYVLYVYISYYVYNFFCILSLCFYII</sequence>
<reference evidence="4" key="1">
    <citation type="submission" date="2021-01" db="EMBL/GenBank/DDBJ databases">
        <authorList>
            <person name="Corre E."/>
            <person name="Pelletier E."/>
            <person name="Niang G."/>
            <person name="Scheremetjew M."/>
            <person name="Finn R."/>
            <person name="Kale V."/>
            <person name="Holt S."/>
            <person name="Cochrane G."/>
            <person name="Meng A."/>
            <person name="Brown T."/>
            <person name="Cohen L."/>
        </authorList>
    </citation>
    <scope>NUCLEOTIDE SEQUENCE</scope>
    <source>
        <strain evidence="4">CCMP1510</strain>
    </source>
</reference>
<evidence type="ECO:0000256" key="1">
    <source>
        <dbReference type="SAM" id="MobiDB-lite"/>
    </source>
</evidence>
<feature type="transmembrane region" description="Helical" evidence="2">
    <location>
        <begin position="1391"/>
        <end position="1417"/>
    </location>
</feature>
<keyword evidence="2" id="KW-1133">Transmembrane helix</keyword>